<protein>
    <recommendedName>
        <fullName evidence="7">Inactive serine protease 35</fullName>
    </recommendedName>
</protein>
<comment type="subcellular location">
    <subcellularLocation>
        <location evidence="1">Secreted</location>
    </subcellularLocation>
</comment>
<dbReference type="PANTHER" id="PTHR15462:SF17">
    <property type="entry name" value="INACTIVE SERINE PROTEASE 35"/>
    <property type="match status" value="1"/>
</dbReference>
<evidence type="ECO:0000313" key="10">
    <source>
        <dbReference type="EMBL" id="PWA32335.1"/>
    </source>
</evidence>
<evidence type="ECO:0000256" key="2">
    <source>
        <dbReference type="ARBA" id="ARBA00007664"/>
    </source>
</evidence>
<dbReference type="InterPro" id="IPR009003">
    <property type="entry name" value="Peptidase_S1_PA"/>
</dbReference>
<evidence type="ECO:0000256" key="8">
    <source>
        <dbReference type="SAM" id="MobiDB-lite"/>
    </source>
</evidence>
<evidence type="ECO:0000313" key="11">
    <source>
        <dbReference type="Proteomes" id="UP000250572"/>
    </source>
</evidence>
<reference evidence="10 11" key="1">
    <citation type="journal article" date="2018" name="G3 (Bethesda)">
        <title>A High-Quality Reference Genome for the Invasive Mosquitofish Gambusia affinis Using a Chicago Library.</title>
        <authorList>
            <person name="Hoffberg S.L."/>
            <person name="Troendle N.J."/>
            <person name="Glenn T.C."/>
            <person name="Mahmud O."/>
            <person name="Louha S."/>
            <person name="Chalopin D."/>
            <person name="Bennetzen J.L."/>
            <person name="Mauricio R."/>
        </authorList>
    </citation>
    <scope>NUCLEOTIDE SEQUENCE [LARGE SCALE GENOMIC DNA]</scope>
    <source>
        <strain evidence="10">NE01/NJP1002.9</strain>
        <tissue evidence="10">Muscle</tissue>
    </source>
</reference>
<dbReference type="EMBL" id="NHOQ01000190">
    <property type="protein sequence ID" value="PWA32335.1"/>
    <property type="molecule type" value="Genomic_DNA"/>
</dbReference>
<dbReference type="GO" id="GO:0005576">
    <property type="term" value="C:extracellular region"/>
    <property type="evidence" value="ECO:0007669"/>
    <property type="project" value="UniProtKB-SubCell"/>
</dbReference>
<organism evidence="10 11">
    <name type="scientific">Gambusia affinis</name>
    <name type="common">Western mosquitofish</name>
    <name type="synonym">Heterandria affinis</name>
    <dbReference type="NCBI Taxonomy" id="33528"/>
    <lineage>
        <taxon>Eukaryota</taxon>
        <taxon>Metazoa</taxon>
        <taxon>Chordata</taxon>
        <taxon>Craniata</taxon>
        <taxon>Vertebrata</taxon>
        <taxon>Euteleostomi</taxon>
        <taxon>Actinopterygii</taxon>
        <taxon>Neopterygii</taxon>
        <taxon>Teleostei</taxon>
        <taxon>Neoteleostei</taxon>
        <taxon>Acanthomorphata</taxon>
        <taxon>Ovalentaria</taxon>
        <taxon>Atherinomorphae</taxon>
        <taxon>Cyprinodontiformes</taxon>
        <taxon>Poeciliidae</taxon>
        <taxon>Poeciliinae</taxon>
        <taxon>Gambusia</taxon>
    </lineage>
</organism>
<dbReference type="InterPro" id="IPR050966">
    <property type="entry name" value="Glutamyl_endopeptidase"/>
</dbReference>
<keyword evidence="11" id="KW-1185">Reference proteome</keyword>
<sequence>MTNNQMWLLAQTMKTGSIAYCHDLVVKVFCDRLSNLLQHTPKLTHACVDSVGRRLTLLGIGGSRTPSVFIVSLCLVPFVRMEGRIVELQETRSVTVLTAVVAVTAEENTIDDQYTWPQGKVPLVRKRRTVPLSSPSFATHPQLELSGTCGIECQRHIPSPSLNDLEQFLSYETVYENGTRTYTSVSVHGLNEVTVWSRNTSSRSRHKREVYGTDTRFTIADKQYSTKYPFSTSVKISTGCSGVLVSPKHVLTAAHCIHDGKDYLDGVQKLRVGILKEKSRRGKGGKGKGGKERGQRRKGDKGKEEGLEMEEKGGRGRGKGKKIRSRRSVDSGKPSFKWTRVKKTQVPKGWFKGVSDGLAADYDYAVLELKRAPKVNHMDLGVIPSVKKLPAGRIHFSGFDDDRPGNLVYRFCSVSEESNDLLYQYCDAKPGSSGSGVYIRLKEPGKKKWKRKIIGVFSGHQWVDVNGDGMQQDYNVVVRITPLKYAQICYWVHGDSSECQFVLQHHTGEVGPWTGEEEKRRNATLLASGDVDRRQMINNPDVTTGADHEEDNSNRKLASDESRSPPIVLVGGGVAGGRADIPPGALGVPVLPAVLPPVLWGVTAGISKSPRPPNTSGESRGKQRNDYRRVTAASGQRQAEGGNVGAGTTQGRSSCGSICRQAVHGSHRVTPN</sequence>
<gene>
    <name evidence="10" type="ORF">CCH79_00012028</name>
</gene>
<dbReference type="PANTHER" id="PTHR15462">
    <property type="entry name" value="SERINE PROTEASE"/>
    <property type="match status" value="1"/>
</dbReference>
<evidence type="ECO:0000256" key="5">
    <source>
        <dbReference type="ARBA" id="ARBA00022729"/>
    </source>
</evidence>
<evidence type="ECO:0000259" key="9">
    <source>
        <dbReference type="Pfam" id="PF00089"/>
    </source>
</evidence>
<dbReference type="InterPro" id="IPR018114">
    <property type="entry name" value="TRYPSIN_HIS"/>
</dbReference>
<dbReference type="Pfam" id="PF00089">
    <property type="entry name" value="Trypsin"/>
    <property type="match status" value="1"/>
</dbReference>
<dbReference type="PROSITE" id="PS00134">
    <property type="entry name" value="TRYPSIN_HIS"/>
    <property type="match status" value="1"/>
</dbReference>
<keyword evidence="3" id="KW-0964">Secreted</keyword>
<name>A0A315WSF1_GAMAF</name>
<dbReference type="InterPro" id="IPR043504">
    <property type="entry name" value="Peptidase_S1_PA_chymotrypsin"/>
</dbReference>
<feature type="compositionally biased region" description="Basic residues" evidence="8">
    <location>
        <begin position="278"/>
        <end position="300"/>
    </location>
</feature>
<dbReference type="AlphaFoldDB" id="A0A315WSF1"/>
<dbReference type="GO" id="GO:0006508">
    <property type="term" value="P:proteolysis"/>
    <property type="evidence" value="ECO:0007669"/>
    <property type="project" value="InterPro"/>
</dbReference>
<evidence type="ECO:0000256" key="7">
    <source>
        <dbReference type="ARBA" id="ARBA00040309"/>
    </source>
</evidence>
<feature type="region of interest" description="Disordered" evidence="8">
    <location>
        <begin position="604"/>
        <end position="657"/>
    </location>
</feature>
<dbReference type="GO" id="GO:0004252">
    <property type="term" value="F:serine-type endopeptidase activity"/>
    <property type="evidence" value="ECO:0007669"/>
    <property type="project" value="InterPro"/>
</dbReference>
<proteinExistence type="inferred from homology"/>
<evidence type="ECO:0000256" key="3">
    <source>
        <dbReference type="ARBA" id="ARBA00022525"/>
    </source>
</evidence>
<evidence type="ECO:0000256" key="4">
    <source>
        <dbReference type="ARBA" id="ARBA00022542"/>
    </source>
</evidence>
<comment type="similarity">
    <text evidence="2">Belongs to the peptidase S1 family.</text>
</comment>
<feature type="compositionally biased region" description="Polar residues" evidence="8">
    <location>
        <begin position="646"/>
        <end position="656"/>
    </location>
</feature>
<feature type="compositionally biased region" description="Basic and acidic residues" evidence="8">
    <location>
        <begin position="301"/>
        <end position="314"/>
    </location>
</feature>
<feature type="region of interest" description="Disordered" evidence="8">
    <location>
        <begin position="528"/>
        <end position="571"/>
    </location>
</feature>
<evidence type="ECO:0000256" key="6">
    <source>
        <dbReference type="ARBA" id="ARBA00023180"/>
    </source>
</evidence>
<dbReference type="InterPro" id="IPR001254">
    <property type="entry name" value="Trypsin_dom"/>
</dbReference>
<keyword evidence="4" id="KW-0721">Serine protease homolog</keyword>
<comment type="caution">
    <text evidence="10">The sequence shown here is derived from an EMBL/GenBank/DDBJ whole genome shotgun (WGS) entry which is preliminary data.</text>
</comment>
<keyword evidence="5" id="KW-0732">Signal</keyword>
<feature type="compositionally biased region" description="Basic residues" evidence="8">
    <location>
        <begin position="315"/>
        <end position="326"/>
    </location>
</feature>
<dbReference type="SUPFAM" id="SSF50494">
    <property type="entry name" value="Trypsin-like serine proteases"/>
    <property type="match status" value="1"/>
</dbReference>
<keyword evidence="6" id="KW-0325">Glycoprotein</keyword>
<feature type="region of interest" description="Disordered" evidence="8">
    <location>
        <begin position="275"/>
        <end position="335"/>
    </location>
</feature>
<dbReference type="Gene3D" id="2.40.10.10">
    <property type="entry name" value="Trypsin-like serine proteases"/>
    <property type="match status" value="2"/>
</dbReference>
<accession>A0A315WSF1</accession>
<dbReference type="STRING" id="33528.ENSGAFP00000001174"/>
<dbReference type="Proteomes" id="UP000250572">
    <property type="component" value="Unassembled WGS sequence"/>
</dbReference>
<evidence type="ECO:0000256" key="1">
    <source>
        <dbReference type="ARBA" id="ARBA00004613"/>
    </source>
</evidence>
<feature type="compositionally biased region" description="Basic and acidic residues" evidence="8">
    <location>
        <begin position="551"/>
        <end position="563"/>
    </location>
</feature>
<feature type="compositionally biased region" description="Basic and acidic residues" evidence="8">
    <location>
        <begin position="619"/>
        <end position="629"/>
    </location>
</feature>
<feature type="domain" description="Peptidase S1" evidence="9">
    <location>
        <begin position="223"/>
        <end position="267"/>
    </location>
</feature>